<name>A0ABW5DQT3_9PROT</name>
<dbReference type="SUPFAM" id="SSF52096">
    <property type="entry name" value="ClpP/crotonase"/>
    <property type="match status" value="1"/>
</dbReference>
<dbReference type="Gene3D" id="3.90.226.10">
    <property type="entry name" value="2-enoyl-CoA Hydratase, Chain A, domain 1"/>
    <property type="match status" value="1"/>
</dbReference>
<protein>
    <submittedName>
        <fullName evidence="2">Enoyl-CoA hydratase/isomerase family protein</fullName>
    </submittedName>
</protein>
<dbReference type="Gene3D" id="1.10.12.10">
    <property type="entry name" value="Lyase 2-enoyl-coa Hydratase, Chain A, domain 2"/>
    <property type="match status" value="1"/>
</dbReference>
<dbReference type="Proteomes" id="UP001597295">
    <property type="component" value="Unassembled WGS sequence"/>
</dbReference>
<dbReference type="InterPro" id="IPR051683">
    <property type="entry name" value="Enoyl-CoA_Hydratase/Isomerase"/>
</dbReference>
<dbReference type="RefSeq" id="WP_379876534.1">
    <property type="nucleotide sequence ID" value="NZ_JBHUIP010000012.1"/>
</dbReference>
<dbReference type="InterPro" id="IPR001753">
    <property type="entry name" value="Enoyl-CoA_hydra/iso"/>
</dbReference>
<evidence type="ECO:0000256" key="1">
    <source>
        <dbReference type="ARBA" id="ARBA00005254"/>
    </source>
</evidence>
<comment type="caution">
    <text evidence="2">The sequence shown here is derived from an EMBL/GenBank/DDBJ whole genome shotgun (WGS) entry which is preliminary data.</text>
</comment>
<evidence type="ECO:0000313" key="2">
    <source>
        <dbReference type="EMBL" id="MFD2263518.1"/>
    </source>
</evidence>
<dbReference type="PANTHER" id="PTHR42964:SF1">
    <property type="entry name" value="POLYKETIDE BIOSYNTHESIS ENOYL-COA HYDRATASE PKSH-RELATED"/>
    <property type="match status" value="1"/>
</dbReference>
<dbReference type="InterPro" id="IPR014748">
    <property type="entry name" value="Enoyl-CoA_hydra_C"/>
</dbReference>
<sequence>MTDTLLYSVTDGVARLTLNRPEIHNAFDDQLIVKLTETIETAAADPAVRVIVLAGEGASFSAGGDLNWMRRMAGYSHAENLADARALAKLMATLDQCPKPTIARVHGSAFAGGLGLVACCDIAIAVPEALFAVTEVRLGLMPAVISPYLIRAMGAREARRWFLTAGRFDATEALRIGLVHAVVPADKLDEAVAAEIKALKAGGPEALAAAKDLIALASRPLDAALIDETAQRIAVRRASAEGKDGVSAFLEKRKPGWVA</sequence>
<dbReference type="Pfam" id="PF00378">
    <property type="entry name" value="ECH_1"/>
    <property type="match status" value="1"/>
</dbReference>
<comment type="similarity">
    <text evidence="1">Belongs to the enoyl-CoA hydratase/isomerase family.</text>
</comment>
<proteinExistence type="inferred from homology"/>
<dbReference type="CDD" id="cd06558">
    <property type="entry name" value="crotonase-like"/>
    <property type="match status" value="1"/>
</dbReference>
<reference evidence="3" key="1">
    <citation type="journal article" date="2019" name="Int. J. Syst. Evol. Microbiol.">
        <title>The Global Catalogue of Microorganisms (GCM) 10K type strain sequencing project: providing services to taxonomists for standard genome sequencing and annotation.</title>
        <authorList>
            <consortium name="The Broad Institute Genomics Platform"/>
            <consortium name="The Broad Institute Genome Sequencing Center for Infectious Disease"/>
            <person name="Wu L."/>
            <person name="Ma J."/>
        </authorList>
    </citation>
    <scope>NUCLEOTIDE SEQUENCE [LARGE SCALE GENOMIC DNA]</scope>
    <source>
        <strain evidence="3">CGMCC 1.19062</strain>
    </source>
</reference>
<accession>A0ABW5DQT3</accession>
<gene>
    <name evidence="2" type="ORF">ACFSM5_11510</name>
</gene>
<keyword evidence="3" id="KW-1185">Reference proteome</keyword>
<dbReference type="PANTHER" id="PTHR42964">
    <property type="entry name" value="ENOYL-COA HYDRATASE"/>
    <property type="match status" value="1"/>
</dbReference>
<dbReference type="EMBL" id="JBHUIP010000012">
    <property type="protein sequence ID" value="MFD2263518.1"/>
    <property type="molecule type" value="Genomic_DNA"/>
</dbReference>
<evidence type="ECO:0000313" key="3">
    <source>
        <dbReference type="Proteomes" id="UP001597295"/>
    </source>
</evidence>
<dbReference type="InterPro" id="IPR029045">
    <property type="entry name" value="ClpP/crotonase-like_dom_sf"/>
</dbReference>
<organism evidence="2 3">
    <name type="scientific">Lacibacterium aquatile</name>
    <dbReference type="NCBI Taxonomy" id="1168082"/>
    <lineage>
        <taxon>Bacteria</taxon>
        <taxon>Pseudomonadati</taxon>
        <taxon>Pseudomonadota</taxon>
        <taxon>Alphaproteobacteria</taxon>
        <taxon>Rhodospirillales</taxon>
        <taxon>Rhodospirillaceae</taxon>
    </lineage>
</organism>